<dbReference type="EMBL" id="AP026867">
    <property type="protein sequence ID" value="BDS15393.1"/>
    <property type="molecule type" value="Genomic_DNA"/>
</dbReference>
<dbReference type="KEGG" id="aup:AsAng_0061770"/>
<keyword evidence="2" id="KW-1185">Reference proteome</keyword>
<dbReference type="AlphaFoldDB" id="A0A915YM90"/>
<dbReference type="RefSeq" id="WP_264790553.1">
    <property type="nucleotide sequence ID" value="NZ_AP026867.1"/>
</dbReference>
<name>A0A915YM90_9BACT</name>
<reference evidence="1" key="1">
    <citation type="submission" date="2022-09" db="EMBL/GenBank/DDBJ databases">
        <title>Aureispira anguillicida sp. nov., isolated from Leptocephalus of Japanese eel Anguilla japonica.</title>
        <authorList>
            <person name="Yuasa K."/>
            <person name="Mekata T."/>
            <person name="Ikunari K."/>
        </authorList>
    </citation>
    <scope>NUCLEOTIDE SEQUENCE</scope>
    <source>
        <strain evidence="1">EL160426</strain>
    </source>
</reference>
<evidence type="ECO:0000313" key="1">
    <source>
        <dbReference type="EMBL" id="BDS15393.1"/>
    </source>
</evidence>
<sequence>MTNIDIVHQLIHSMSRTEKAYFKKYARKQQREKDDFYFKLFDAIDKQVVYDSNRLIKKFKSQKLTVKQLSISKHYLYNLIVSNLLEYNQNKSIQAQLHQQIETIQLLHKRSLSSQALKTLYKAQKLAQKHEFFLYILLLKNLEEEILRIQMSPDLTQYLNQGFKEEQRINQQWLNLRHYRYLATKFTFWNKQQYSSRTEDSDLITENFLEEVKQVAPPLSIKAKFLHLHCLLDYYTQKSNFHKAREVLQQQVVLFEENPAFLEQRSLTYITILNNLGVNQRLTNDLESMLDTAAKLKAFKCKTIHEEIQIFESWAQTMLIYITYSKPAPQHLSELILIEEQFKILENKIGNEFKIIIPYGLACCYFWRKRYQQALDWLELVQNRCTKQLMPDLKIAARLIKLIIHYELDHQYYLLNANESTYRYLSYNQRLYKVEATLLKTLRQLAALASPQQASSIFKAFKEKLLLLQEDPFEMGALQLFDFIQWADQKINRPITSTI</sequence>
<gene>
    <name evidence="1" type="ORF">AsAng_0061770</name>
</gene>
<proteinExistence type="predicted"/>
<accession>A0A915YM90</accession>
<organism evidence="1 2">
    <name type="scientific">Aureispira anguillae</name>
    <dbReference type="NCBI Taxonomy" id="2864201"/>
    <lineage>
        <taxon>Bacteria</taxon>
        <taxon>Pseudomonadati</taxon>
        <taxon>Bacteroidota</taxon>
        <taxon>Saprospiria</taxon>
        <taxon>Saprospirales</taxon>
        <taxon>Saprospiraceae</taxon>
        <taxon>Aureispira</taxon>
    </lineage>
</organism>
<protein>
    <submittedName>
        <fullName evidence="1">Uncharacterized protein</fullName>
    </submittedName>
</protein>
<dbReference type="Proteomes" id="UP001060919">
    <property type="component" value="Chromosome"/>
</dbReference>
<evidence type="ECO:0000313" key="2">
    <source>
        <dbReference type="Proteomes" id="UP001060919"/>
    </source>
</evidence>